<accession>A0A6C0H248</accession>
<dbReference type="Gene3D" id="3.40.50.2000">
    <property type="entry name" value="Glycogen Phosphorylase B"/>
    <property type="match status" value="1"/>
</dbReference>
<evidence type="ECO:0008006" key="2">
    <source>
        <dbReference type="Google" id="ProtNLM"/>
    </source>
</evidence>
<sequence>MKIVLIAPGFKSFPPNGWGAVESIVWDYYQNLQKRGYDVHIVNTPRPPQMISETNAHMADIVHIMYDDYIIIAPYLKSKKIYYTSHYAYITHPTFETSYPWYYTNIFQKVIQYQEYVTINAISSRIADIYRQHGFRGNINVICNGAREDCFRYTTTPVYGNKSAYVAKIEFRKGQYIYQKIPNIDFIGNYHDSSFDIYESNYLGEWDKPTLYHNLTEYANLVLLSDGEADPLVVKEALIAGLGVVISECACANLDLTKPFITVIPKEKRIDIDFIKREIIKNRIESLRNRDAIREYGLTNFAWAKVIDMYEEKCLS</sequence>
<protein>
    <recommendedName>
        <fullName evidence="2">Glycosyltransferase</fullName>
    </recommendedName>
</protein>
<name>A0A6C0H248_9ZZZZ</name>
<dbReference type="AlphaFoldDB" id="A0A6C0H248"/>
<reference evidence="1" key="1">
    <citation type="journal article" date="2020" name="Nature">
        <title>Giant virus diversity and host interactions through global metagenomics.</title>
        <authorList>
            <person name="Schulz F."/>
            <person name="Roux S."/>
            <person name="Paez-Espino D."/>
            <person name="Jungbluth S."/>
            <person name="Walsh D.A."/>
            <person name="Denef V.J."/>
            <person name="McMahon K.D."/>
            <person name="Konstantinidis K.T."/>
            <person name="Eloe-Fadrosh E.A."/>
            <person name="Kyrpides N.C."/>
            <person name="Woyke T."/>
        </authorList>
    </citation>
    <scope>NUCLEOTIDE SEQUENCE</scope>
    <source>
        <strain evidence="1">GVMAG-M-3300023179-59</strain>
    </source>
</reference>
<organism evidence="1">
    <name type="scientific">viral metagenome</name>
    <dbReference type="NCBI Taxonomy" id="1070528"/>
    <lineage>
        <taxon>unclassified sequences</taxon>
        <taxon>metagenomes</taxon>
        <taxon>organismal metagenomes</taxon>
    </lineage>
</organism>
<evidence type="ECO:0000313" key="1">
    <source>
        <dbReference type="EMBL" id="QHT74487.1"/>
    </source>
</evidence>
<dbReference type="SUPFAM" id="SSF53756">
    <property type="entry name" value="UDP-Glycosyltransferase/glycogen phosphorylase"/>
    <property type="match status" value="1"/>
</dbReference>
<dbReference type="EMBL" id="MN739850">
    <property type="protein sequence ID" value="QHT74487.1"/>
    <property type="molecule type" value="Genomic_DNA"/>
</dbReference>
<proteinExistence type="predicted"/>